<keyword evidence="3" id="KW-1185">Reference proteome</keyword>
<dbReference type="Proteomes" id="UP000076858">
    <property type="component" value="Unassembled WGS sequence"/>
</dbReference>
<reference evidence="2 3" key="1">
    <citation type="submission" date="2016-03" db="EMBL/GenBank/DDBJ databases">
        <title>EvidentialGene: Evidence-directed Construction of Genes on Genomes.</title>
        <authorList>
            <person name="Gilbert D.G."/>
            <person name="Choi J.-H."/>
            <person name="Mockaitis K."/>
            <person name="Colbourne J."/>
            <person name="Pfrender M."/>
        </authorList>
    </citation>
    <scope>NUCLEOTIDE SEQUENCE [LARGE SCALE GENOMIC DNA]</scope>
    <source>
        <strain evidence="2 3">Xinb3</strain>
        <tissue evidence="2">Complete organism</tissue>
    </source>
</reference>
<organism evidence="2 3">
    <name type="scientific">Daphnia magna</name>
    <dbReference type="NCBI Taxonomy" id="35525"/>
    <lineage>
        <taxon>Eukaryota</taxon>
        <taxon>Metazoa</taxon>
        <taxon>Ecdysozoa</taxon>
        <taxon>Arthropoda</taxon>
        <taxon>Crustacea</taxon>
        <taxon>Branchiopoda</taxon>
        <taxon>Diplostraca</taxon>
        <taxon>Cladocera</taxon>
        <taxon>Anomopoda</taxon>
        <taxon>Daphniidae</taxon>
        <taxon>Daphnia</taxon>
    </lineage>
</organism>
<name>A0A164WSI9_9CRUS</name>
<proteinExistence type="predicted"/>
<evidence type="ECO:0000313" key="3">
    <source>
        <dbReference type="Proteomes" id="UP000076858"/>
    </source>
</evidence>
<dbReference type="AlphaFoldDB" id="A0A164WSI9"/>
<feature type="region of interest" description="Disordered" evidence="1">
    <location>
        <begin position="22"/>
        <end position="72"/>
    </location>
</feature>
<feature type="compositionally biased region" description="Basic residues" evidence="1">
    <location>
        <begin position="24"/>
        <end position="37"/>
    </location>
</feature>
<protein>
    <submittedName>
        <fullName evidence="2">Uncharacterized protein</fullName>
    </submittedName>
</protein>
<accession>A0A164WSI9</accession>
<comment type="caution">
    <text evidence="2">The sequence shown here is derived from an EMBL/GenBank/DDBJ whole genome shotgun (WGS) entry which is preliminary data.</text>
</comment>
<dbReference type="EMBL" id="LRGB01001109">
    <property type="protein sequence ID" value="KZS13530.1"/>
    <property type="molecule type" value="Genomic_DNA"/>
</dbReference>
<evidence type="ECO:0000313" key="2">
    <source>
        <dbReference type="EMBL" id="KZS13530.1"/>
    </source>
</evidence>
<sequence length="72" mass="8566">MSRRQKNRISFPVHLSYVLQRQLIKSRRPKRKRRRKKESFPGPILKNVHPGPSEISRRLLPTHGDGPFIKKE</sequence>
<gene>
    <name evidence="2" type="ORF">APZ42_021318</name>
</gene>
<evidence type="ECO:0000256" key="1">
    <source>
        <dbReference type="SAM" id="MobiDB-lite"/>
    </source>
</evidence>